<proteinExistence type="predicted"/>
<sequence length="114" mass="13069">VYTGTHGALSLPDRRGVWRPLSLHTDENNNGLVPVPLYMYKTKTATAFVSINSSFFNSSTVRDLTFCDDLCTEREFSWLKWQPNDGTHSFCCDYQEFTETVGLLEDLDIRGPFY</sequence>
<protein>
    <submittedName>
        <fullName evidence="1">Putative dsRNase</fullName>
    </submittedName>
</protein>
<evidence type="ECO:0000313" key="1">
    <source>
        <dbReference type="EMBL" id="KOB66344.1"/>
    </source>
</evidence>
<dbReference type="InterPro" id="IPR044925">
    <property type="entry name" value="His-Me_finger_sf"/>
</dbReference>
<organism evidence="1 2">
    <name type="scientific">Operophtera brumata</name>
    <name type="common">Winter moth</name>
    <name type="synonym">Phalaena brumata</name>
    <dbReference type="NCBI Taxonomy" id="104452"/>
    <lineage>
        <taxon>Eukaryota</taxon>
        <taxon>Metazoa</taxon>
        <taxon>Ecdysozoa</taxon>
        <taxon>Arthropoda</taxon>
        <taxon>Hexapoda</taxon>
        <taxon>Insecta</taxon>
        <taxon>Pterygota</taxon>
        <taxon>Neoptera</taxon>
        <taxon>Endopterygota</taxon>
        <taxon>Lepidoptera</taxon>
        <taxon>Glossata</taxon>
        <taxon>Ditrysia</taxon>
        <taxon>Geometroidea</taxon>
        <taxon>Geometridae</taxon>
        <taxon>Larentiinae</taxon>
        <taxon>Operophtera</taxon>
    </lineage>
</organism>
<keyword evidence="2" id="KW-1185">Reference proteome</keyword>
<feature type="non-terminal residue" evidence="1">
    <location>
        <position position="114"/>
    </location>
</feature>
<reference evidence="1 2" key="1">
    <citation type="journal article" date="2015" name="Genome Biol. Evol.">
        <title>The genome of winter moth (Operophtera brumata) provides a genomic perspective on sexual dimorphism and phenology.</title>
        <authorList>
            <person name="Derks M.F."/>
            <person name="Smit S."/>
            <person name="Salis L."/>
            <person name="Schijlen E."/>
            <person name="Bossers A."/>
            <person name="Mateman C."/>
            <person name="Pijl A.S."/>
            <person name="de Ridder D."/>
            <person name="Groenen M.A."/>
            <person name="Visser M.E."/>
            <person name="Megens H.J."/>
        </authorList>
    </citation>
    <scope>NUCLEOTIDE SEQUENCE [LARGE SCALE GENOMIC DNA]</scope>
    <source>
        <strain evidence="1">WM2013NL</strain>
        <tissue evidence="1">Head and thorax</tissue>
    </source>
</reference>
<feature type="non-terminal residue" evidence="1">
    <location>
        <position position="1"/>
    </location>
</feature>
<dbReference type="STRING" id="104452.A0A0L7KTI6"/>
<evidence type="ECO:0000313" key="2">
    <source>
        <dbReference type="Proteomes" id="UP000037510"/>
    </source>
</evidence>
<accession>A0A0L7KTI6</accession>
<dbReference type="SUPFAM" id="SSF54060">
    <property type="entry name" value="His-Me finger endonucleases"/>
    <property type="match status" value="1"/>
</dbReference>
<dbReference type="EMBL" id="JTDY01006043">
    <property type="protein sequence ID" value="KOB66344.1"/>
    <property type="molecule type" value="Genomic_DNA"/>
</dbReference>
<comment type="caution">
    <text evidence="1">The sequence shown here is derived from an EMBL/GenBank/DDBJ whole genome shotgun (WGS) entry which is preliminary data.</text>
</comment>
<dbReference type="AlphaFoldDB" id="A0A0L7KTI6"/>
<gene>
    <name evidence="1" type="ORF">OBRU01_19626</name>
</gene>
<name>A0A0L7KTI6_OPEBR</name>
<dbReference type="Proteomes" id="UP000037510">
    <property type="component" value="Unassembled WGS sequence"/>
</dbReference>